<dbReference type="PROSITE" id="PS50244">
    <property type="entry name" value="S5A_REDUCTASE"/>
    <property type="match status" value="1"/>
</dbReference>
<proteinExistence type="predicted"/>
<accession>A0ABT1LE86</accession>
<keyword evidence="4" id="KW-1185">Reference proteome</keyword>
<dbReference type="RefSeq" id="WP_254742888.1">
    <property type="nucleotide sequence ID" value="NZ_JANCLU010000011.1"/>
</dbReference>
<dbReference type="PANTHER" id="PTHR32251">
    <property type="entry name" value="3-OXO-5-ALPHA-STEROID 4-DEHYDROGENASE"/>
    <property type="match status" value="1"/>
</dbReference>
<feature type="transmembrane region" description="Helical" evidence="1">
    <location>
        <begin position="143"/>
        <end position="163"/>
    </location>
</feature>
<dbReference type="InterPro" id="IPR010721">
    <property type="entry name" value="UstE-like"/>
</dbReference>
<sequence>MTWFVPALCAAVFLSLAMAAAWMVARREGGSGWTDAIWSFATGAAGVAVVLWPAEGASTGRQWLVAALIGYWGGRLGGHIASRTLLHAGDDPRYAELRREWASDFDRRLFRFLQIQALAGWVLAMSAMVAARNPAPFPSWGDAAGLVLAVLALIGESVADAQLRAFRRDPMNRGGVCDVGLWSVSRHPNYFFEWLFWLALAMFAIGPFGWNWLALAAPAMMYWLLVHVSGIPPLEAHMLRSRGDEYRDVQRRIRPFWPIPGPPSLNGRARPGVRPG</sequence>
<keyword evidence="1" id="KW-1133">Transmembrane helix</keyword>
<protein>
    <submittedName>
        <fullName evidence="3">DUF1295 domain-containing protein</fullName>
    </submittedName>
</protein>
<evidence type="ECO:0000256" key="1">
    <source>
        <dbReference type="SAM" id="Phobius"/>
    </source>
</evidence>
<dbReference type="Gene3D" id="1.20.120.1630">
    <property type="match status" value="1"/>
</dbReference>
<feature type="transmembrane region" description="Helical" evidence="1">
    <location>
        <begin position="191"/>
        <end position="210"/>
    </location>
</feature>
<feature type="signal peptide" evidence="2">
    <location>
        <begin position="1"/>
        <end position="19"/>
    </location>
</feature>
<feature type="chain" id="PRO_5045641777" evidence="2">
    <location>
        <begin position="20"/>
        <end position="276"/>
    </location>
</feature>
<keyword evidence="1" id="KW-0472">Membrane</keyword>
<evidence type="ECO:0000256" key="2">
    <source>
        <dbReference type="SAM" id="SignalP"/>
    </source>
</evidence>
<dbReference type="PANTHER" id="PTHR32251:SF17">
    <property type="entry name" value="STEROID 5-ALPHA REDUCTASE C-TERMINAL DOMAIN-CONTAINING PROTEIN"/>
    <property type="match status" value="1"/>
</dbReference>
<evidence type="ECO:0000313" key="4">
    <source>
        <dbReference type="Proteomes" id="UP001205890"/>
    </source>
</evidence>
<gene>
    <name evidence="3" type="ORF">NK718_12975</name>
</gene>
<reference evidence="3 4" key="1">
    <citation type="submission" date="2022-07" db="EMBL/GenBank/DDBJ databases">
        <authorList>
            <person name="Li W.-J."/>
            <person name="Deng Q.-Q."/>
        </authorList>
    </citation>
    <scope>NUCLEOTIDE SEQUENCE [LARGE SCALE GENOMIC DNA]</scope>
    <source>
        <strain evidence="3 4">SYSU M60028</strain>
    </source>
</reference>
<feature type="transmembrane region" description="Helical" evidence="1">
    <location>
        <begin position="37"/>
        <end position="54"/>
    </location>
</feature>
<dbReference type="Proteomes" id="UP001205890">
    <property type="component" value="Unassembled WGS sequence"/>
</dbReference>
<keyword evidence="1" id="KW-0812">Transmembrane</keyword>
<feature type="transmembrane region" description="Helical" evidence="1">
    <location>
        <begin position="109"/>
        <end position="131"/>
    </location>
</feature>
<dbReference type="EMBL" id="JANCLU010000011">
    <property type="protein sequence ID" value="MCP8939431.1"/>
    <property type="molecule type" value="Genomic_DNA"/>
</dbReference>
<comment type="caution">
    <text evidence="3">The sequence shown here is derived from an EMBL/GenBank/DDBJ whole genome shotgun (WGS) entry which is preliminary data.</text>
</comment>
<dbReference type="Pfam" id="PF06966">
    <property type="entry name" value="DUF1295"/>
    <property type="match status" value="1"/>
</dbReference>
<evidence type="ECO:0000313" key="3">
    <source>
        <dbReference type="EMBL" id="MCP8939431.1"/>
    </source>
</evidence>
<organism evidence="3 4">
    <name type="scientific">Alsobacter ponti</name>
    <dbReference type="NCBI Taxonomy" id="2962936"/>
    <lineage>
        <taxon>Bacteria</taxon>
        <taxon>Pseudomonadati</taxon>
        <taxon>Pseudomonadota</taxon>
        <taxon>Alphaproteobacteria</taxon>
        <taxon>Hyphomicrobiales</taxon>
        <taxon>Alsobacteraceae</taxon>
        <taxon>Alsobacter</taxon>
    </lineage>
</organism>
<keyword evidence="2" id="KW-0732">Signal</keyword>
<name>A0ABT1LE86_9HYPH</name>